<dbReference type="CDD" id="cd03365">
    <property type="entry name" value="TOPRIM_TopoIIA"/>
    <property type="match status" value="1"/>
</dbReference>
<dbReference type="InterPro" id="IPR020568">
    <property type="entry name" value="Ribosomal_Su5_D2-typ_SF"/>
</dbReference>
<proteinExistence type="inferred from homology"/>
<gene>
    <name evidence="16" type="ORF">LOTGIDRAFT_223462</name>
</gene>
<dbReference type="InterPro" id="IPR003594">
    <property type="entry name" value="HATPase_dom"/>
</dbReference>
<evidence type="ECO:0000259" key="14">
    <source>
        <dbReference type="PROSITE" id="PS50880"/>
    </source>
</evidence>
<dbReference type="RefSeq" id="XP_009067108.1">
    <property type="nucleotide sequence ID" value="XM_009068860.1"/>
</dbReference>
<dbReference type="FunFam" id="3.30.1490.30:FF:000001">
    <property type="entry name" value="DNA topoisomerase 2"/>
    <property type="match status" value="1"/>
</dbReference>
<keyword evidence="17" id="KW-1185">Reference proteome</keyword>
<comment type="cofactor">
    <cofactor evidence="3">
        <name>Mg(2+)</name>
        <dbReference type="ChEBI" id="CHEBI:18420"/>
    </cofactor>
</comment>
<dbReference type="CTD" id="20247126"/>
<dbReference type="InterPro" id="IPR013759">
    <property type="entry name" value="Topo_IIA_B_C"/>
</dbReference>
<dbReference type="EMBL" id="KB203992">
    <property type="protein sequence ID" value="ESO82190.1"/>
    <property type="molecule type" value="Genomic_DNA"/>
</dbReference>
<keyword evidence="6 13" id="KW-0547">Nucleotide-binding</keyword>
<dbReference type="OMA" id="KIAYAWT"/>
<dbReference type="FunFam" id="3.90.199.10:FF:000002">
    <property type="entry name" value="DNA topoisomerase 2"/>
    <property type="match status" value="1"/>
</dbReference>
<evidence type="ECO:0000256" key="12">
    <source>
        <dbReference type="PROSITE-ProRule" id="PRU01384"/>
    </source>
</evidence>
<name>V3ZIN5_LOTGI</name>
<comment type="cofactor">
    <cofactor evidence="2">
        <name>Ca(2+)</name>
        <dbReference type="ChEBI" id="CHEBI:29108"/>
    </cofactor>
</comment>
<dbReference type="PRINTS" id="PR00418">
    <property type="entry name" value="TPI2FAMILY"/>
</dbReference>
<dbReference type="InterPro" id="IPR002205">
    <property type="entry name" value="Topo_IIA_dom_A"/>
</dbReference>
<dbReference type="SUPFAM" id="SSF56719">
    <property type="entry name" value="Type II DNA topoisomerase"/>
    <property type="match status" value="1"/>
</dbReference>
<dbReference type="InterPro" id="IPR014721">
    <property type="entry name" value="Ribsml_uS5_D2-typ_fold_subgr"/>
</dbReference>
<evidence type="ECO:0000256" key="7">
    <source>
        <dbReference type="ARBA" id="ARBA00022840"/>
    </source>
</evidence>
<dbReference type="GO" id="GO:0006265">
    <property type="term" value="P:DNA topological change"/>
    <property type="evidence" value="ECO:0007669"/>
    <property type="project" value="UniProtKB-UniRule"/>
</dbReference>
<organism evidence="16 17">
    <name type="scientific">Lottia gigantea</name>
    <name type="common">Giant owl limpet</name>
    <dbReference type="NCBI Taxonomy" id="225164"/>
    <lineage>
        <taxon>Eukaryota</taxon>
        <taxon>Metazoa</taxon>
        <taxon>Spiralia</taxon>
        <taxon>Lophotrochozoa</taxon>
        <taxon>Mollusca</taxon>
        <taxon>Gastropoda</taxon>
        <taxon>Patellogastropoda</taxon>
        <taxon>Lottioidea</taxon>
        <taxon>Lottiidae</taxon>
        <taxon>Lottia</taxon>
    </lineage>
</organism>
<feature type="domain" description="Toprim" evidence="14">
    <location>
        <begin position="446"/>
        <end position="563"/>
    </location>
</feature>
<dbReference type="GO" id="GO:0005524">
    <property type="term" value="F:ATP binding"/>
    <property type="evidence" value="ECO:0007669"/>
    <property type="project" value="UniProtKB-UniRule"/>
</dbReference>
<keyword evidence="5" id="KW-0479">Metal-binding</keyword>
<dbReference type="InterPro" id="IPR034157">
    <property type="entry name" value="TOPRIM_TopoII"/>
</dbReference>
<protein>
    <recommendedName>
        <fullName evidence="13">DNA topoisomerase 2</fullName>
        <ecNumber evidence="13">5.6.2.2</ecNumber>
    </recommendedName>
</protein>
<dbReference type="FunFam" id="3.40.50.670:FF:000001">
    <property type="entry name" value="DNA topoisomerase 2"/>
    <property type="match status" value="2"/>
</dbReference>
<sequence length="936" mass="107154">MEVEVEKGGGDKKSNKRLSVERIYQKKSQLEHILLRPDTYIGSVEKLTQPMWVYDEEKELMITKDVTFVPGLYKIFDEILVNAADNKQRDEKMNTIKITIDKVHNQISVWNNGKGIPVVEHKEEKMYVPTMIFGHLLTSSNYNDFEKKVTGGRNGYGAKLCNIFSTKFTVETSSCEYKRSFRQSWQKNMSLTKEPTIRDSVGEDFTCVTFSPDLSKFHMEELDDDIIDIMKRRAYDIAASSKGVRVILNGKKLPVKNFRDYINLFLKDKYDENDQPLKVVYYDSNPRWQVAVTLSDKGFQQASFVNSIATTKGGRHVDVVADQIVKKLLEIVSKRDKGGIKIKPFQIKNHLWVFVNCLIENPTFDSQTKENMTLQAKSFGSKVTLSEDFMKQASKCGIVESILSWMKFKAQTQLNKKTGAAKLSKLKGIPKLDDANNAGTRNSQSCTLILTEGDSAKSLAVAGLGVIGRDKFGVFPLRGKLLNVREASHKQIMDNTEINNIVKIMGLQFKHKYNDPEDLKTLRYGKLMIMTDQDHDGSHIKGLLVNFIHHFWPNLLKYNVVEQFITPIVKVFKGKFSQAFYSIPEFEEWQKETPNFHTYKVKYYKGLGTSTANEAKEYFTDIDRHRIKFRYGGTEDDASINLAFSKKKIEERKTWLKNFMEDRKKRNELGLPELYLYGKETSRITYNDFINRELILFSEVDNLRSIPSSIDGLKPGQRKVLFTCFKRNITKEIKVAQLAGSVGEISAYHHGEASLMGTIINLAQNFVGSNNLNMLMPQGQFGTRLHGGKDAASPRYIFTYLNPLTRLIFNPLDDPLLKNLYDDNQRIEPEWYIPILPAVLVNGAEGIGTGWSTKIPNYDIREIVANLYRMIEGEEPVKMLPSYKNFKGTIDEISDNNRYLVSGEISILDDNSIEISELPIRTWTQAYKEDVLEPML</sequence>
<dbReference type="InterPro" id="IPR013506">
    <property type="entry name" value="Topo_IIA_bsu_dom2"/>
</dbReference>
<evidence type="ECO:0000256" key="6">
    <source>
        <dbReference type="ARBA" id="ARBA00022741"/>
    </source>
</evidence>
<evidence type="ECO:0000259" key="15">
    <source>
        <dbReference type="PROSITE" id="PS52040"/>
    </source>
</evidence>
<dbReference type="Pfam" id="PF00204">
    <property type="entry name" value="DNA_gyraseB"/>
    <property type="match status" value="1"/>
</dbReference>
<keyword evidence="9 12" id="KW-0799">Topoisomerase</keyword>
<dbReference type="Pfam" id="PF16898">
    <property type="entry name" value="TOPRIM_C"/>
    <property type="match status" value="1"/>
</dbReference>
<dbReference type="GO" id="GO:0046872">
    <property type="term" value="F:metal ion binding"/>
    <property type="evidence" value="ECO:0007669"/>
    <property type="project" value="UniProtKB-KW"/>
</dbReference>
<dbReference type="PANTHER" id="PTHR10169">
    <property type="entry name" value="DNA TOPOISOMERASE/GYRASE"/>
    <property type="match status" value="1"/>
</dbReference>
<evidence type="ECO:0000256" key="9">
    <source>
        <dbReference type="ARBA" id="ARBA00023029"/>
    </source>
</evidence>
<comment type="function">
    <text evidence="13">Control of topological states of DNA by transient breakage and subsequent rejoining of DNA strands. Topoisomerase II makes double-strand breaks.</text>
</comment>
<dbReference type="AlphaFoldDB" id="V3ZIN5"/>
<dbReference type="GO" id="GO:0003677">
    <property type="term" value="F:DNA binding"/>
    <property type="evidence" value="ECO:0007669"/>
    <property type="project" value="UniProtKB-UniRule"/>
</dbReference>
<dbReference type="Gene3D" id="3.30.1360.40">
    <property type="match status" value="1"/>
</dbReference>
<dbReference type="InterPro" id="IPR013760">
    <property type="entry name" value="Topo_IIA-like_dom_sf"/>
</dbReference>
<feature type="domain" description="Topo IIA-type catalytic" evidence="15">
    <location>
        <begin position="706"/>
        <end position="936"/>
    </location>
</feature>
<reference evidence="16 17" key="1">
    <citation type="journal article" date="2013" name="Nature">
        <title>Insights into bilaterian evolution from three spiralian genomes.</title>
        <authorList>
            <person name="Simakov O."/>
            <person name="Marletaz F."/>
            <person name="Cho S.J."/>
            <person name="Edsinger-Gonzales E."/>
            <person name="Havlak P."/>
            <person name="Hellsten U."/>
            <person name="Kuo D.H."/>
            <person name="Larsson T."/>
            <person name="Lv J."/>
            <person name="Arendt D."/>
            <person name="Savage R."/>
            <person name="Osoegawa K."/>
            <person name="de Jong P."/>
            <person name="Grimwood J."/>
            <person name="Chapman J.A."/>
            <person name="Shapiro H."/>
            <person name="Aerts A."/>
            <person name="Otillar R.P."/>
            <person name="Terry A.Y."/>
            <person name="Boore J.L."/>
            <person name="Grigoriev I.V."/>
            <person name="Lindberg D.R."/>
            <person name="Seaver E.C."/>
            <person name="Weisblat D.A."/>
            <person name="Putnam N.H."/>
            <person name="Rokhsar D.S."/>
        </authorList>
    </citation>
    <scope>NUCLEOTIDE SEQUENCE [LARGE SCALE GENOMIC DNA]</scope>
</reference>
<dbReference type="Gene3D" id="3.90.199.10">
    <property type="entry name" value="Topoisomerase II, domain 5"/>
    <property type="match status" value="1"/>
</dbReference>
<dbReference type="PROSITE" id="PS52040">
    <property type="entry name" value="TOPO_IIA"/>
    <property type="match status" value="1"/>
</dbReference>
<dbReference type="PROSITE" id="PS00177">
    <property type="entry name" value="TOPOISOMERASE_II"/>
    <property type="match status" value="1"/>
</dbReference>
<dbReference type="SMART" id="SM00433">
    <property type="entry name" value="TOP2c"/>
    <property type="match status" value="1"/>
</dbReference>
<evidence type="ECO:0000256" key="5">
    <source>
        <dbReference type="ARBA" id="ARBA00022723"/>
    </source>
</evidence>
<feature type="active site" description="O-(5'-phospho-DNA)-tyrosine intermediate" evidence="12">
    <location>
        <position position="796"/>
    </location>
</feature>
<dbReference type="FunFam" id="3.30.230.10:FF:000008">
    <property type="entry name" value="DNA topoisomerase 2"/>
    <property type="match status" value="1"/>
</dbReference>
<evidence type="ECO:0000313" key="17">
    <source>
        <dbReference type="Proteomes" id="UP000030746"/>
    </source>
</evidence>
<dbReference type="Gene3D" id="3.30.230.10">
    <property type="match status" value="1"/>
</dbReference>
<dbReference type="Proteomes" id="UP000030746">
    <property type="component" value="Unassembled WGS sequence"/>
</dbReference>
<dbReference type="InterPro" id="IPR018522">
    <property type="entry name" value="TopoIIA_CS"/>
</dbReference>
<accession>V3ZIN5</accession>
<evidence type="ECO:0000256" key="1">
    <source>
        <dbReference type="ARBA" id="ARBA00000185"/>
    </source>
</evidence>
<keyword evidence="7 13" id="KW-0067">ATP-binding</keyword>
<dbReference type="Gene3D" id="3.40.50.670">
    <property type="match status" value="1"/>
</dbReference>
<dbReference type="InterPro" id="IPR013758">
    <property type="entry name" value="Topo_IIA_A/C_ab"/>
</dbReference>
<dbReference type="KEGG" id="lgi:LOTGIDRAFT_223462"/>
<dbReference type="SUPFAM" id="SSF54211">
    <property type="entry name" value="Ribosomal protein S5 domain 2-like"/>
    <property type="match status" value="1"/>
</dbReference>
<feature type="non-terminal residue" evidence="16">
    <location>
        <position position="936"/>
    </location>
</feature>
<comment type="catalytic activity">
    <reaction evidence="1 12 13">
        <text>ATP-dependent breakage, passage and rejoining of double-stranded DNA.</text>
        <dbReference type="EC" id="5.6.2.2"/>
    </reaction>
</comment>
<dbReference type="GO" id="GO:0005634">
    <property type="term" value="C:nucleus"/>
    <property type="evidence" value="ECO:0007669"/>
    <property type="project" value="TreeGrafter"/>
</dbReference>
<evidence type="ECO:0000256" key="4">
    <source>
        <dbReference type="ARBA" id="ARBA00011080"/>
    </source>
</evidence>
<dbReference type="InterPro" id="IPR050634">
    <property type="entry name" value="DNA_Topoisomerase_II"/>
</dbReference>
<evidence type="ECO:0000256" key="2">
    <source>
        <dbReference type="ARBA" id="ARBA00001913"/>
    </source>
</evidence>
<dbReference type="Gene3D" id="3.30.1490.30">
    <property type="match status" value="1"/>
</dbReference>
<dbReference type="SMART" id="SM00434">
    <property type="entry name" value="TOP4c"/>
    <property type="match status" value="1"/>
</dbReference>
<evidence type="ECO:0000256" key="3">
    <source>
        <dbReference type="ARBA" id="ARBA00001946"/>
    </source>
</evidence>
<dbReference type="GO" id="GO:0000819">
    <property type="term" value="P:sister chromatid segregation"/>
    <property type="evidence" value="ECO:0007669"/>
    <property type="project" value="TreeGrafter"/>
</dbReference>
<dbReference type="CDD" id="cd16930">
    <property type="entry name" value="HATPase_TopII-like"/>
    <property type="match status" value="1"/>
</dbReference>
<dbReference type="InterPro" id="IPR031660">
    <property type="entry name" value="TOPRIM_C"/>
</dbReference>
<comment type="similarity">
    <text evidence="4 13">Belongs to the type II topoisomerase family.</text>
</comment>
<dbReference type="Pfam" id="PF00521">
    <property type="entry name" value="DNA_topoisoIV"/>
    <property type="match status" value="1"/>
</dbReference>
<dbReference type="PANTHER" id="PTHR10169:SF38">
    <property type="entry name" value="DNA TOPOISOMERASE 2"/>
    <property type="match status" value="1"/>
</dbReference>
<dbReference type="PRINTS" id="PR01158">
    <property type="entry name" value="TOPISMRASEII"/>
</dbReference>
<dbReference type="PROSITE" id="PS50880">
    <property type="entry name" value="TOPRIM"/>
    <property type="match status" value="1"/>
</dbReference>
<evidence type="ECO:0000313" key="16">
    <source>
        <dbReference type="EMBL" id="ESO82190.1"/>
    </source>
</evidence>
<evidence type="ECO:0000256" key="11">
    <source>
        <dbReference type="ARBA" id="ARBA00023235"/>
    </source>
</evidence>
<evidence type="ECO:0000256" key="8">
    <source>
        <dbReference type="ARBA" id="ARBA00022842"/>
    </source>
</evidence>
<dbReference type="Pfam" id="PF02518">
    <property type="entry name" value="HATPase_c"/>
    <property type="match status" value="1"/>
</dbReference>
<dbReference type="InterPro" id="IPR036890">
    <property type="entry name" value="HATPase_C_sf"/>
</dbReference>
<evidence type="ECO:0000256" key="13">
    <source>
        <dbReference type="RuleBase" id="RU362094"/>
    </source>
</evidence>
<dbReference type="InterPro" id="IPR006171">
    <property type="entry name" value="TOPRIM_dom"/>
</dbReference>
<dbReference type="InterPro" id="IPR001241">
    <property type="entry name" value="Topo_IIA"/>
</dbReference>
<dbReference type="Gene3D" id="3.30.565.10">
    <property type="entry name" value="Histidine kinase-like ATPase, C-terminal domain"/>
    <property type="match status" value="1"/>
</dbReference>
<dbReference type="GeneID" id="20247126"/>
<dbReference type="GO" id="GO:0000712">
    <property type="term" value="P:resolution of meiotic recombination intermediates"/>
    <property type="evidence" value="ECO:0007669"/>
    <property type="project" value="TreeGrafter"/>
</dbReference>
<dbReference type="FunFam" id="3.30.565.10:FF:000004">
    <property type="entry name" value="DNA topoisomerase 2"/>
    <property type="match status" value="1"/>
</dbReference>
<dbReference type="STRING" id="225164.V3ZIN5"/>
<keyword evidence="10 12" id="KW-0238">DNA-binding</keyword>
<keyword evidence="8" id="KW-0460">Magnesium</keyword>
<dbReference type="Pfam" id="PF01751">
    <property type="entry name" value="Toprim"/>
    <property type="match status" value="1"/>
</dbReference>
<keyword evidence="11 12" id="KW-0413">Isomerase</keyword>
<dbReference type="SUPFAM" id="SSF55874">
    <property type="entry name" value="ATPase domain of HSP90 chaperone/DNA topoisomerase II/histidine kinase"/>
    <property type="match status" value="1"/>
</dbReference>
<dbReference type="EC" id="5.6.2.2" evidence="13"/>
<dbReference type="InterPro" id="IPR001154">
    <property type="entry name" value="TopoII_euk"/>
</dbReference>
<dbReference type="CDD" id="cd03481">
    <property type="entry name" value="TopoIIA_Trans_ScTopoIIA"/>
    <property type="match status" value="1"/>
</dbReference>
<dbReference type="OrthoDB" id="276498at2759"/>
<dbReference type="HOGENOM" id="CLU_001935_1_1_1"/>
<comment type="subunit">
    <text evidence="13">Homodimer.</text>
</comment>
<dbReference type="GO" id="GO:0003918">
    <property type="term" value="F:DNA topoisomerase type II (double strand cut, ATP-hydrolyzing) activity"/>
    <property type="evidence" value="ECO:0007669"/>
    <property type="project" value="UniProtKB-UniRule"/>
</dbReference>
<evidence type="ECO:0000256" key="10">
    <source>
        <dbReference type="ARBA" id="ARBA00023125"/>
    </source>
</evidence>